<evidence type="ECO:0000313" key="4">
    <source>
        <dbReference type="Proteomes" id="UP000293854"/>
    </source>
</evidence>
<dbReference type="GeneID" id="93725270"/>
<organism evidence="3 4">
    <name type="scientific">Staphylococcus condimenti</name>
    <dbReference type="NCBI Taxonomy" id="70255"/>
    <lineage>
        <taxon>Bacteria</taxon>
        <taxon>Bacillati</taxon>
        <taxon>Bacillota</taxon>
        <taxon>Bacilli</taxon>
        <taxon>Bacillales</taxon>
        <taxon>Staphylococcaceae</taxon>
        <taxon>Staphylococcus</taxon>
    </lineage>
</organism>
<dbReference type="KEGG" id="scv:A4G25_07875"/>
<evidence type="ECO:0000313" key="2">
    <source>
        <dbReference type="EMBL" id="QQS82353.1"/>
    </source>
</evidence>
<evidence type="ECO:0000313" key="5">
    <source>
        <dbReference type="Proteomes" id="UP000595942"/>
    </source>
</evidence>
<keyword evidence="1" id="KW-1133">Transmembrane helix</keyword>
<reference evidence="3 4" key="1">
    <citation type="submission" date="2018-11" db="EMBL/GenBank/DDBJ databases">
        <title>Genomic profiling of Staphylococcus species from a Poultry farm system in KwaZulu-Natal, South Africa.</title>
        <authorList>
            <person name="Amoako D.G."/>
            <person name="Somboro A.M."/>
            <person name="Abia A.L.K."/>
            <person name="Bester L.A."/>
            <person name="Essack S.Y."/>
        </authorList>
    </citation>
    <scope>NUCLEOTIDE SEQUENCE [LARGE SCALE GENOMIC DNA]</scope>
    <source>
        <strain evidence="3 4">SA11</strain>
    </source>
</reference>
<dbReference type="AlphaFoldDB" id="A0A143PBE1"/>
<evidence type="ECO:0000256" key="1">
    <source>
        <dbReference type="SAM" id="Phobius"/>
    </source>
</evidence>
<dbReference type="Proteomes" id="UP000595942">
    <property type="component" value="Chromosome"/>
</dbReference>
<dbReference type="Proteomes" id="UP000293854">
    <property type="component" value="Unassembled WGS sequence"/>
</dbReference>
<protein>
    <submittedName>
        <fullName evidence="3">Uncharacterized protein</fullName>
    </submittedName>
</protein>
<reference evidence="2 5" key="2">
    <citation type="submission" date="2021-01" db="EMBL/GenBank/DDBJ databases">
        <title>FDA dAtabase for Regulatory Grade micrObial Sequences (FDA-ARGOS): Supporting development and validation of Infectious Disease Dx tests.</title>
        <authorList>
            <person name="Sproer C."/>
            <person name="Gronow S."/>
            <person name="Severitt S."/>
            <person name="Schroder I."/>
            <person name="Tallon L."/>
            <person name="Sadzewicz L."/>
            <person name="Zhao X."/>
            <person name="Boylan J."/>
            <person name="Ott S."/>
            <person name="Bowen H."/>
            <person name="Vavikolanu K."/>
            <person name="Mehta A."/>
            <person name="Aluvathingal J."/>
            <person name="Nadendla S."/>
            <person name="Lowell S."/>
            <person name="Myers T."/>
            <person name="Yan Y."/>
            <person name="Sichtig H."/>
        </authorList>
    </citation>
    <scope>NUCLEOTIDE SEQUENCE [LARGE SCALE GENOMIC DNA]</scope>
    <source>
        <strain evidence="2 5">FDAARGOS_1148</strain>
    </source>
</reference>
<feature type="transmembrane region" description="Helical" evidence="1">
    <location>
        <begin position="40"/>
        <end position="63"/>
    </location>
</feature>
<dbReference type="RefSeq" id="WP_047131995.1">
    <property type="nucleotide sequence ID" value="NZ_CP015114.1"/>
</dbReference>
<evidence type="ECO:0000313" key="3">
    <source>
        <dbReference type="EMBL" id="RZI02642.1"/>
    </source>
</evidence>
<sequence>MSIGSIIVYVIVFLLLFIAGAILLKELTKPKHLRNQYQTLVANIMVLVAMIILLIGSLIQHFIK</sequence>
<feature type="transmembrane region" description="Helical" evidence="1">
    <location>
        <begin position="6"/>
        <end position="28"/>
    </location>
</feature>
<name>A0A143PBE1_9STAP</name>
<keyword evidence="1" id="KW-0472">Membrane</keyword>
<accession>A0A143PBE1</accession>
<dbReference type="EMBL" id="RQTE01000092">
    <property type="protein sequence ID" value="RZI02642.1"/>
    <property type="molecule type" value="Genomic_DNA"/>
</dbReference>
<gene>
    <name evidence="3" type="ORF">EIG99_05655</name>
    <name evidence="2" type="ORF">I6J05_10650</name>
</gene>
<keyword evidence="1" id="KW-0812">Transmembrane</keyword>
<proteinExistence type="predicted"/>
<keyword evidence="5" id="KW-1185">Reference proteome</keyword>
<dbReference type="EMBL" id="CP068073">
    <property type="protein sequence ID" value="QQS82353.1"/>
    <property type="molecule type" value="Genomic_DNA"/>
</dbReference>